<proteinExistence type="predicted"/>
<keyword evidence="2" id="KW-1185">Reference proteome</keyword>
<dbReference type="AlphaFoldDB" id="A0A8S1LD07"/>
<dbReference type="OMA" id="TMQIQHI"/>
<evidence type="ECO:0000313" key="2">
    <source>
        <dbReference type="Proteomes" id="UP000688137"/>
    </source>
</evidence>
<organism evidence="1 2">
    <name type="scientific">Paramecium primaurelia</name>
    <dbReference type="NCBI Taxonomy" id="5886"/>
    <lineage>
        <taxon>Eukaryota</taxon>
        <taxon>Sar</taxon>
        <taxon>Alveolata</taxon>
        <taxon>Ciliophora</taxon>
        <taxon>Intramacronucleata</taxon>
        <taxon>Oligohymenophorea</taxon>
        <taxon>Peniculida</taxon>
        <taxon>Parameciidae</taxon>
        <taxon>Paramecium</taxon>
    </lineage>
</organism>
<accession>A0A8S1LD07</accession>
<gene>
    <name evidence="1" type="ORF">PPRIM_AZ9-3.1.T0370271</name>
</gene>
<reference evidence="1" key="1">
    <citation type="submission" date="2021-01" db="EMBL/GenBank/DDBJ databases">
        <authorList>
            <consortium name="Genoscope - CEA"/>
            <person name="William W."/>
        </authorList>
    </citation>
    <scope>NUCLEOTIDE SEQUENCE</scope>
</reference>
<comment type="caution">
    <text evidence="1">The sequence shown here is derived from an EMBL/GenBank/DDBJ whole genome shotgun (WGS) entry which is preliminary data.</text>
</comment>
<sequence>MFCCSNVKKKQAQPTQNNLNNHQHSLDQTLNINDEAFTFNTTMQIQHINTIQTYKVTQDLQTIRSSRSNSRGTKINDHVAQSILVKPLRKNPFLTFNKKGTDTTTKYLSTKQGYTLLVTRTTQ</sequence>
<evidence type="ECO:0000313" key="1">
    <source>
        <dbReference type="EMBL" id="CAD8065437.1"/>
    </source>
</evidence>
<protein>
    <submittedName>
        <fullName evidence="1">Uncharacterized protein</fullName>
    </submittedName>
</protein>
<name>A0A8S1LD07_PARPR</name>
<dbReference type="EMBL" id="CAJJDM010000036">
    <property type="protein sequence ID" value="CAD8065437.1"/>
    <property type="molecule type" value="Genomic_DNA"/>
</dbReference>
<dbReference type="Proteomes" id="UP000688137">
    <property type="component" value="Unassembled WGS sequence"/>
</dbReference>